<protein>
    <submittedName>
        <fullName evidence="3">Nucleoside diphosphate kinase regulator</fullName>
    </submittedName>
</protein>
<reference evidence="3 4" key="1">
    <citation type="submission" date="2021-09" db="EMBL/GenBank/DDBJ databases">
        <title>Lysobacter sp. 13A isolated from the river sediment.</title>
        <authorList>
            <person name="Liu H."/>
            <person name="Li S."/>
            <person name="Mao S."/>
        </authorList>
    </citation>
    <scope>NUCLEOTIDE SEQUENCE [LARGE SCALE GENOMIC DNA]</scope>
    <source>
        <strain evidence="3 4">13A</strain>
    </source>
</reference>
<accession>A0ABS7T769</accession>
<evidence type="ECO:0000259" key="2">
    <source>
        <dbReference type="Pfam" id="PF14760"/>
    </source>
</evidence>
<dbReference type="Gene3D" id="1.10.286.20">
    <property type="match status" value="1"/>
</dbReference>
<dbReference type="PANTHER" id="PTHR30437:SF5">
    <property type="entry name" value="REGULATOR OF NUCLEOSIDE DIPHOSPHATE KINASE"/>
    <property type="match status" value="1"/>
</dbReference>
<gene>
    <name evidence="3" type="primary">rnk</name>
    <name evidence="3" type="ORF">K6753_09305</name>
</gene>
<dbReference type="SUPFAM" id="SSF54534">
    <property type="entry name" value="FKBP-like"/>
    <property type="match status" value="1"/>
</dbReference>
<evidence type="ECO:0000313" key="3">
    <source>
        <dbReference type="EMBL" id="MBZ4039732.1"/>
    </source>
</evidence>
<dbReference type="Pfam" id="PF01272">
    <property type="entry name" value="GreA_GreB"/>
    <property type="match status" value="1"/>
</dbReference>
<feature type="domain" description="Regulator of nucleoside diphosphate kinase N-terminal" evidence="2">
    <location>
        <begin position="7"/>
        <end position="45"/>
    </location>
</feature>
<keyword evidence="4" id="KW-1185">Reference proteome</keyword>
<name>A0ABS7T769_9GAMM</name>
<dbReference type="InterPro" id="IPR023459">
    <property type="entry name" value="Tscrpt_elong_fac_GreA/B_fam"/>
</dbReference>
<dbReference type="EMBL" id="JAINZW010000004">
    <property type="protein sequence ID" value="MBZ4039732.1"/>
    <property type="molecule type" value="Genomic_DNA"/>
</dbReference>
<feature type="domain" description="Transcription elongation factor GreA/GreB C-terminal" evidence="1">
    <location>
        <begin position="52"/>
        <end position="128"/>
    </location>
</feature>
<dbReference type="GO" id="GO:0016301">
    <property type="term" value="F:kinase activity"/>
    <property type="evidence" value="ECO:0007669"/>
    <property type="project" value="UniProtKB-KW"/>
</dbReference>
<dbReference type="InterPro" id="IPR029462">
    <property type="entry name" value="Rnk_N"/>
</dbReference>
<keyword evidence="3" id="KW-0808">Transferase</keyword>
<organism evidence="3 4">
    <name type="scientific">Novilysobacter selenitireducens</name>
    <dbReference type="NCBI Taxonomy" id="2872639"/>
    <lineage>
        <taxon>Bacteria</taxon>
        <taxon>Pseudomonadati</taxon>
        <taxon>Pseudomonadota</taxon>
        <taxon>Gammaproteobacteria</taxon>
        <taxon>Lysobacterales</taxon>
        <taxon>Lysobacteraceae</taxon>
        <taxon>Novilysobacter</taxon>
    </lineage>
</organism>
<comment type="caution">
    <text evidence="3">The sequence shown here is derived from an EMBL/GenBank/DDBJ whole genome shotgun (WGS) entry which is preliminary data.</text>
</comment>
<evidence type="ECO:0000313" key="4">
    <source>
        <dbReference type="Proteomes" id="UP001430954"/>
    </source>
</evidence>
<evidence type="ECO:0000259" key="1">
    <source>
        <dbReference type="Pfam" id="PF01272"/>
    </source>
</evidence>
<dbReference type="Gene3D" id="3.10.50.30">
    <property type="entry name" value="Transcription elongation factor, GreA/GreB, C-terminal domain"/>
    <property type="match status" value="1"/>
</dbReference>
<dbReference type="InterPro" id="IPR036953">
    <property type="entry name" value="GreA/GreB_C_sf"/>
</dbReference>
<dbReference type="InterPro" id="IPR001437">
    <property type="entry name" value="Tscrpt_elong_fac_GreA/B_C"/>
</dbReference>
<dbReference type="PANTHER" id="PTHR30437">
    <property type="entry name" value="TRANSCRIPTION ELONGATION FACTOR GREA"/>
    <property type="match status" value="1"/>
</dbReference>
<sequence>MPAAPLPSLVVSRLDFDRIEALLEAPLPAGVDTTGLQAELDRAEVREPADMPPDVITMNSTARFKDEADGTEHEMTLVYPREADGSAGRVSILAPVGSALLGLRIGDTIEWPLPSGRNVRLRALSIAYQPEAAGDLHR</sequence>
<dbReference type="NCBIfam" id="NF004396">
    <property type="entry name" value="PRK05753.1"/>
    <property type="match status" value="1"/>
</dbReference>
<keyword evidence="3" id="KW-0418">Kinase</keyword>
<dbReference type="Pfam" id="PF14760">
    <property type="entry name" value="Rnk_N"/>
    <property type="match status" value="1"/>
</dbReference>
<dbReference type="RefSeq" id="WP_223676191.1">
    <property type="nucleotide sequence ID" value="NZ_JAINZW010000004.1"/>
</dbReference>
<proteinExistence type="predicted"/>
<dbReference type="Proteomes" id="UP001430954">
    <property type="component" value="Unassembled WGS sequence"/>
</dbReference>